<dbReference type="PROSITE" id="PS50977">
    <property type="entry name" value="HTH_TETR_2"/>
    <property type="match status" value="1"/>
</dbReference>
<sequence>MKKKDDSKIVKIQEATAQIILTEGIAKVSTVKVAKLVGIAQSNVYLYFKNKNDLLLSAYQRELDRIRDTHDLIALTDKNIPIERRIDTYIWSVYNYSIKYPDGLTIIEQIKSLNLTNEDVLSTNKIVITLLEEGISAGYLKDVPVNLHMSVVFNVFHQHALSIKDGLYEKDTYPFTDIAEIVLDALKK</sequence>
<accession>A0A829R4X0</accession>
<evidence type="ECO:0000313" key="4">
    <source>
        <dbReference type="EMBL" id="EUJ25834.1"/>
    </source>
</evidence>
<dbReference type="InterPro" id="IPR009057">
    <property type="entry name" value="Homeodomain-like_sf"/>
</dbReference>
<evidence type="ECO:0000313" key="5">
    <source>
        <dbReference type="Proteomes" id="UP000019251"/>
    </source>
</evidence>
<dbReference type="PANTHER" id="PTHR43479:SF11">
    <property type="entry name" value="ACREF_ENVCD OPERON REPRESSOR-RELATED"/>
    <property type="match status" value="1"/>
</dbReference>
<evidence type="ECO:0000256" key="1">
    <source>
        <dbReference type="ARBA" id="ARBA00023125"/>
    </source>
</evidence>
<feature type="DNA-binding region" description="H-T-H motif" evidence="2">
    <location>
        <begin position="29"/>
        <end position="48"/>
    </location>
</feature>
<reference evidence="4 5" key="1">
    <citation type="submission" date="2012-12" db="EMBL/GenBank/DDBJ databases">
        <title>Novel taxa of Listeriaceae from agricultural environments in the United States.</title>
        <authorList>
            <person name="den Bakker H.C."/>
            <person name="Allred A."/>
            <person name="Warchocki S."/>
            <person name="Wright E.M."/>
            <person name="Burrell A."/>
            <person name="Nightingale K.K."/>
            <person name="Kephart D."/>
            <person name="Wiedmann M."/>
        </authorList>
    </citation>
    <scope>NUCLEOTIDE SEQUENCE [LARGE SCALE GENOMIC DNA]</scope>
    <source>
        <strain evidence="4 5">FSL F6-1183</strain>
    </source>
</reference>
<dbReference type="AlphaFoldDB" id="A0A829R4X0"/>
<dbReference type="GO" id="GO:0003677">
    <property type="term" value="F:DNA binding"/>
    <property type="evidence" value="ECO:0007669"/>
    <property type="project" value="UniProtKB-UniRule"/>
</dbReference>
<comment type="caution">
    <text evidence="4">The sequence shown here is derived from an EMBL/GenBank/DDBJ whole genome shotgun (WGS) entry which is preliminary data.</text>
</comment>
<dbReference type="SUPFAM" id="SSF46689">
    <property type="entry name" value="Homeodomain-like"/>
    <property type="match status" value="1"/>
</dbReference>
<dbReference type="Pfam" id="PF00440">
    <property type="entry name" value="TetR_N"/>
    <property type="match status" value="1"/>
</dbReference>
<name>A0A829R4X0_LISGR</name>
<dbReference type="RefSeq" id="WP_036108350.1">
    <property type="nucleotide sequence ID" value="NZ_AODG01000021.1"/>
</dbReference>
<dbReference type="Gene3D" id="1.10.357.10">
    <property type="entry name" value="Tetracycline Repressor, domain 2"/>
    <property type="match status" value="1"/>
</dbReference>
<gene>
    <name evidence="4" type="ORF">LMUR_14644</name>
</gene>
<keyword evidence="1 2" id="KW-0238">DNA-binding</keyword>
<feature type="domain" description="HTH tetR-type" evidence="3">
    <location>
        <begin position="6"/>
        <end position="66"/>
    </location>
</feature>
<dbReference type="PANTHER" id="PTHR43479">
    <property type="entry name" value="ACREF/ENVCD OPERON REPRESSOR-RELATED"/>
    <property type="match status" value="1"/>
</dbReference>
<proteinExistence type="predicted"/>
<dbReference type="PRINTS" id="PR00455">
    <property type="entry name" value="HTHTETR"/>
</dbReference>
<dbReference type="EMBL" id="AODG01000021">
    <property type="protein sequence ID" value="EUJ25834.1"/>
    <property type="molecule type" value="Genomic_DNA"/>
</dbReference>
<organism evidence="4 5">
    <name type="scientific">Listeria grayi FSL F6-1183</name>
    <dbReference type="NCBI Taxonomy" id="1265827"/>
    <lineage>
        <taxon>Bacteria</taxon>
        <taxon>Bacillati</taxon>
        <taxon>Bacillota</taxon>
        <taxon>Bacilli</taxon>
        <taxon>Bacillales</taxon>
        <taxon>Listeriaceae</taxon>
        <taxon>Listeria</taxon>
    </lineage>
</organism>
<dbReference type="Proteomes" id="UP000019251">
    <property type="component" value="Unassembled WGS sequence"/>
</dbReference>
<evidence type="ECO:0000259" key="3">
    <source>
        <dbReference type="PROSITE" id="PS50977"/>
    </source>
</evidence>
<evidence type="ECO:0000256" key="2">
    <source>
        <dbReference type="PROSITE-ProRule" id="PRU00335"/>
    </source>
</evidence>
<protein>
    <submittedName>
        <fullName evidence="4">TetR family transcriptional regulator</fullName>
    </submittedName>
</protein>
<dbReference type="InterPro" id="IPR001647">
    <property type="entry name" value="HTH_TetR"/>
</dbReference>
<dbReference type="InterPro" id="IPR050624">
    <property type="entry name" value="HTH-type_Tx_Regulator"/>
</dbReference>